<feature type="domain" description="DUF6590" evidence="2">
    <location>
        <begin position="46"/>
        <end position="179"/>
    </location>
</feature>
<dbReference type="AlphaFoldDB" id="A0A136J122"/>
<dbReference type="InParanoid" id="A0A136J122"/>
<feature type="compositionally biased region" description="Basic residues" evidence="1">
    <location>
        <begin position="431"/>
        <end position="440"/>
    </location>
</feature>
<organism evidence="3 4">
    <name type="scientific">Microdochium bolleyi</name>
    <dbReference type="NCBI Taxonomy" id="196109"/>
    <lineage>
        <taxon>Eukaryota</taxon>
        <taxon>Fungi</taxon>
        <taxon>Dikarya</taxon>
        <taxon>Ascomycota</taxon>
        <taxon>Pezizomycotina</taxon>
        <taxon>Sordariomycetes</taxon>
        <taxon>Xylariomycetidae</taxon>
        <taxon>Xylariales</taxon>
        <taxon>Microdochiaceae</taxon>
        <taxon>Microdochium</taxon>
    </lineage>
</organism>
<dbReference type="Proteomes" id="UP000070501">
    <property type="component" value="Unassembled WGS sequence"/>
</dbReference>
<evidence type="ECO:0000313" key="4">
    <source>
        <dbReference type="Proteomes" id="UP000070501"/>
    </source>
</evidence>
<feature type="region of interest" description="Disordered" evidence="1">
    <location>
        <begin position="1"/>
        <end position="28"/>
    </location>
</feature>
<reference evidence="4" key="1">
    <citation type="submission" date="2016-02" db="EMBL/GenBank/DDBJ databases">
        <title>Draft genome sequence of Microdochium bolleyi, a fungal endophyte of beachgrass.</title>
        <authorList>
            <consortium name="DOE Joint Genome Institute"/>
            <person name="David A.S."/>
            <person name="May G."/>
            <person name="Haridas S."/>
            <person name="Lim J."/>
            <person name="Wang M."/>
            <person name="Labutti K."/>
            <person name="Lipzen A."/>
            <person name="Barry K."/>
            <person name="Grigoriev I.V."/>
        </authorList>
    </citation>
    <scope>NUCLEOTIDE SEQUENCE [LARGE SCALE GENOMIC DNA]</scope>
    <source>
        <strain evidence="4">J235TASD1</strain>
    </source>
</reference>
<proteinExistence type="predicted"/>
<feature type="compositionally biased region" description="Polar residues" evidence="1">
    <location>
        <begin position="1"/>
        <end position="12"/>
    </location>
</feature>
<feature type="compositionally biased region" description="Polar residues" evidence="1">
    <location>
        <begin position="383"/>
        <end position="392"/>
    </location>
</feature>
<dbReference type="InterPro" id="IPR046497">
    <property type="entry name" value="DUF6590"/>
</dbReference>
<dbReference type="Pfam" id="PF20233">
    <property type="entry name" value="DUF6590"/>
    <property type="match status" value="1"/>
</dbReference>
<gene>
    <name evidence="3" type="ORF">Micbo1qcDRAFT_68002</name>
</gene>
<accession>A0A136J122</accession>
<protein>
    <recommendedName>
        <fullName evidence="2">DUF6590 domain-containing protein</fullName>
    </recommendedName>
</protein>
<feature type="region of interest" description="Disordered" evidence="1">
    <location>
        <begin position="247"/>
        <end position="440"/>
    </location>
</feature>
<dbReference type="EMBL" id="KQ964251">
    <property type="protein sequence ID" value="KXJ90921.1"/>
    <property type="molecule type" value="Genomic_DNA"/>
</dbReference>
<feature type="compositionally biased region" description="Basic residues" evidence="1">
    <location>
        <begin position="302"/>
        <end position="323"/>
    </location>
</feature>
<dbReference type="OrthoDB" id="5224381at2759"/>
<dbReference type="STRING" id="196109.A0A136J122"/>
<feature type="compositionally biased region" description="Basic and acidic residues" evidence="1">
    <location>
        <begin position="324"/>
        <end position="343"/>
    </location>
</feature>
<name>A0A136J122_9PEZI</name>
<evidence type="ECO:0000256" key="1">
    <source>
        <dbReference type="SAM" id="MobiDB-lite"/>
    </source>
</evidence>
<keyword evidence="4" id="KW-1185">Reference proteome</keyword>
<feature type="compositionally biased region" description="Basic and acidic residues" evidence="1">
    <location>
        <begin position="353"/>
        <end position="366"/>
    </location>
</feature>
<evidence type="ECO:0000259" key="2">
    <source>
        <dbReference type="Pfam" id="PF20233"/>
    </source>
</evidence>
<sequence length="440" mass="50274">MGNQEDSTSKSDSGYGDDAASLSAPDANQNHPLTLRGYDVATAATLQVGDVFEFLWADAHEYQWEWKCLGYVRFIVLRHTDTFPHYAACIPISVGHKGLTDFSRPGIDHLQQGFVFAEGDRNPGVRQPNNGSPLPYSPIGIELKAGKLRVPSDSRANYADIIEVDHDAEIMVVGTVSRYFDRLRRNVNRAVMRQILRKSLEEYCERKARGSTLDLRSKTIESNPARYLTRDEIPEERSEDELPHDEAVLKSAGTPPPQPFKKPRKPRPDEAVAGLEEQRDDLDREAGDVVQDSDEFDERNHRREHQNRHRHSRRTSHSSRSSRHSREISREMKFVEDEPEKANRPNWFRRMSSRLDKEKEKEKEPFQEWNNYIARPSHRRSTSLETQTGLGLSSSRQSSPRRPRRRPTNEATETIISGGDPRSMVDVAVAGRRRPNSSGE</sequence>
<evidence type="ECO:0000313" key="3">
    <source>
        <dbReference type="EMBL" id="KXJ90921.1"/>
    </source>
</evidence>